<dbReference type="RefSeq" id="WP_015439601.1">
    <property type="nucleotide sequence ID" value="NC_020520.1"/>
</dbReference>
<dbReference type="OrthoDB" id="1492465at2"/>
<protein>
    <recommendedName>
        <fullName evidence="1">SnoaL-like domain-containing protein</fullName>
    </recommendedName>
</protein>
<reference evidence="2 3" key="1">
    <citation type="journal article" date="2013" name="Int. J. Syst. Evol. Microbiol.">
        <title>Ilumatobacter nonamiense sp. nov. and Ilumatobacter coccineum sp. nov., isolated from seashore sand.</title>
        <authorList>
            <person name="Matsumoto A."/>
            <person name="Kasai H."/>
            <person name="Matsuo Y."/>
            <person name="Shizuri Y."/>
            <person name="Ichikawa N."/>
            <person name="Fujita N."/>
            <person name="Omura S."/>
            <person name="Takahashi Y."/>
        </authorList>
    </citation>
    <scope>NUCLEOTIDE SEQUENCE [LARGE SCALE GENOMIC DNA]</scope>
    <source>
        <strain evidence="3">NBRC 103263 / KCTC 29153 / YM16-304</strain>
    </source>
</reference>
<dbReference type="Pfam" id="PF13577">
    <property type="entry name" value="SnoaL_4"/>
    <property type="match status" value="1"/>
</dbReference>
<feature type="domain" description="SnoaL-like" evidence="1">
    <location>
        <begin position="12"/>
        <end position="135"/>
    </location>
</feature>
<dbReference type="CDD" id="cd00531">
    <property type="entry name" value="NTF2_like"/>
    <property type="match status" value="1"/>
</dbReference>
<sequence>MTGADDLARRVQRLEDVESICDLKAAYCAACDDDHNGEAVAALFVDEGTWGTTLGADCRSPAEIRRHFGQIRASGRMQYSTHMVTNPVVEVSGDSAVGSWSFAMMYTDPDGRRFRILGFYRDEFTRTDDGWRFRSLWSRVQDYVQLDHVDDHNVAP</sequence>
<dbReference type="InterPro" id="IPR032710">
    <property type="entry name" value="NTF2-like_dom_sf"/>
</dbReference>
<dbReference type="Proteomes" id="UP000011863">
    <property type="component" value="Chromosome"/>
</dbReference>
<evidence type="ECO:0000313" key="3">
    <source>
        <dbReference type="Proteomes" id="UP000011863"/>
    </source>
</evidence>
<accession>A0A6C7DZX5</accession>
<dbReference type="KEGG" id="aym:YM304_00390"/>
<dbReference type="Gene3D" id="3.10.450.50">
    <property type="match status" value="1"/>
</dbReference>
<keyword evidence="3" id="KW-1185">Reference proteome</keyword>
<evidence type="ECO:0000259" key="1">
    <source>
        <dbReference type="Pfam" id="PF13577"/>
    </source>
</evidence>
<proteinExistence type="predicted"/>
<evidence type="ECO:0000313" key="2">
    <source>
        <dbReference type="EMBL" id="BAN00353.1"/>
    </source>
</evidence>
<organism evidence="2 3">
    <name type="scientific">Ilumatobacter coccineus (strain NBRC 103263 / KCTC 29153 / YM16-304)</name>
    <dbReference type="NCBI Taxonomy" id="1313172"/>
    <lineage>
        <taxon>Bacteria</taxon>
        <taxon>Bacillati</taxon>
        <taxon>Actinomycetota</taxon>
        <taxon>Acidimicrobiia</taxon>
        <taxon>Acidimicrobiales</taxon>
        <taxon>Ilumatobacteraceae</taxon>
        <taxon>Ilumatobacter</taxon>
    </lineage>
</organism>
<dbReference type="AlphaFoldDB" id="A0A6C7DZX5"/>
<dbReference type="SUPFAM" id="SSF54427">
    <property type="entry name" value="NTF2-like"/>
    <property type="match status" value="1"/>
</dbReference>
<name>A0A6C7DZX5_ILUCY</name>
<gene>
    <name evidence="2" type="ORF">YM304_00390</name>
</gene>
<dbReference type="EMBL" id="AP012057">
    <property type="protein sequence ID" value="BAN00353.1"/>
    <property type="molecule type" value="Genomic_DNA"/>
</dbReference>
<dbReference type="InterPro" id="IPR037401">
    <property type="entry name" value="SnoaL-like"/>
</dbReference>